<evidence type="ECO:0000256" key="6">
    <source>
        <dbReference type="PROSITE-ProRule" id="PRU00175"/>
    </source>
</evidence>
<evidence type="ECO:0000313" key="9">
    <source>
        <dbReference type="Proteomes" id="UP001454036"/>
    </source>
</evidence>
<evidence type="ECO:0000259" key="7">
    <source>
        <dbReference type="PROSITE" id="PS50089"/>
    </source>
</evidence>
<dbReference type="GO" id="GO:0061630">
    <property type="term" value="F:ubiquitin protein ligase activity"/>
    <property type="evidence" value="ECO:0007669"/>
    <property type="project" value="UniProtKB-EC"/>
</dbReference>
<evidence type="ECO:0000256" key="3">
    <source>
        <dbReference type="ARBA" id="ARBA00022723"/>
    </source>
</evidence>
<keyword evidence="4 6" id="KW-0863">Zinc-finger</keyword>
<keyword evidence="5" id="KW-0862">Zinc</keyword>
<dbReference type="Proteomes" id="UP001454036">
    <property type="component" value="Unassembled WGS sequence"/>
</dbReference>
<comment type="caution">
    <text evidence="8">The sequence shown here is derived from an EMBL/GenBank/DDBJ whole genome shotgun (WGS) entry which is preliminary data.</text>
</comment>
<dbReference type="EMBL" id="BAABME010007017">
    <property type="protein sequence ID" value="GAA0169907.1"/>
    <property type="molecule type" value="Genomic_DNA"/>
</dbReference>
<sequence length="284" mass="31566">MEGQTPSELMLIQALTTLNSSQLSNLTTTISTTFHLHRRRVFAMLSSSSLFFLTLRHLNSLSLHNKSLLIARYLLSNLKTILSPLCYMQNIPIRLRDLDAVLLLLLLCEIRQHDSKALNAPTTCWRNILCKFVSNSMLRLSSGLGVSNPELLIKYIEEVAKCMRFISKHLYLHCTSGGGEVAASVAAVVALPSVEVSTRGVECVVCKEEMGLGRDVCELPCGHLFHWGCILPWLKKSDTCPCCRYRLPTDDVFREIERMWKVVAKFGSGGGSLYGGHCSSCIGN</sequence>
<evidence type="ECO:0000256" key="1">
    <source>
        <dbReference type="ARBA" id="ARBA00000900"/>
    </source>
</evidence>
<accession>A0AAV3R4L4</accession>
<dbReference type="GO" id="GO:0016567">
    <property type="term" value="P:protein ubiquitination"/>
    <property type="evidence" value="ECO:0007669"/>
    <property type="project" value="TreeGrafter"/>
</dbReference>
<dbReference type="PANTHER" id="PTHR15710">
    <property type="entry name" value="E3 UBIQUITIN-PROTEIN LIGASE PRAJA"/>
    <property type="match status" value="1"/>
</dbReference>
<comment type="catalytic activity">
    <reaction evidence="1">
        <text>S-ubiquitinyl-[E2 ubiquitin-conjugating enzyme]-L-cysteine + [acceptor protein]-L-lysine = [E2 ubiquitin-conjugating enzyme]-L-cysteine + N(6)-ubiquitinyl-[acceptor protein]-L-lysine.</text>
        <dbReference type="EC" id="2.3.2.27"/>
    </reaction>
</comment>
<dbReference type="PANTHER" id="PTHR15710:SF67">
    <property type="entry name" value="E3 UBIQUITIN-PROTEIN LIGASE SGR9, AMYLOPLASTIC"/>
    <property type="match status" value="1"/>
</dbReference>
<keyword evidence="8" id="KW-0436">Ligase</keyword>
<dbReference type="GO" id="GO:0008270">
    <property type="term" value="F:zinc ion binding"/>
    <property type="evidence" value="ECO:0007669"/>
    <property type="project" value="UniProtKB-KW"/>
</dbReference>
<evidence type="ECO:0000313" key="8">
    <source>
        <dbReference type="EMBL" id="GAA0169907.1"/>
    </source>
</evidence>
<dbReference type="SMART" id="SM00184">
    <property type="entry name" value="RING"/>
    <property type="match status" value="1"/>
</dbReference>
<dbReference type="GO" id="GO:0005737">
    <property type="term" value="C:cytoplasm"/>
    <property type="evidence" value="ECO:0007669"/>
    <property type="project" value="TreeGrafter"/>
</dbReference>
<dbReference type="GO" id="GO:0016874">
    <property type="term" value="F:ligase activity"/>
    <property type="evidence" value="ECO:0007669"/>
    <property type="project" value="UniProtKB-KW"/>
</dbReference>
<name>A0AAV3R4L4_LITER</name>
<keyword evidence="3" id="KW-0479">Metal-binding</keyword>
<dbReference type="EC" id="2.3.2.27" evidence="2"/>
<gene>
    <name evidence="8" type="ORF">LIER_24287</name>
</gene>
<keyword evidence="9" id="KW-1185">Reference proteome</keyword>
<evidence type="ECO:0000256" key="4">
    <source>
        <dbReference type="ARBA" id="ARBA00022771"/>
    </source>
</evidence>
<feature type="domain" description="RING-type" evidence="7">
    <location>
        <begin position="203"/>
        <end position="244"/>
    </location>
</feature>
<evidence type="ECO:0000256" key="5">
    <source>
        <dbReference type="ARBA" id="ARBA00022833"/>
    </source>
</evidence>
<evidence type="ECO:0000256" key="2">
    <source>
        <dbReference type="ARBA" id="ARBA00012483"/>
    </source>
</evidence>
<dbReference type="SUPFAM" id="SSF57850">
    <property type="entry name" value="RING/U-box"/>
    <property type="match status" value="1"/>
</dbReference>
<dbReference type="InterPro" id="IPR001841">
    <property type="entry name" value="Znf_RING"/>
</dbReference>
<dbReference type="AlphaFoldDB" id="A0AAV3R4L4"/>
<dbReference type="InterPro" id="IPR013083">
    <property type="entry name" value="Znf_RING/FYVE/PHD"/>
</dbReference>
<reference evidence="8 9" key="1">
    <citation type="submission" date="2024-01" db="EMBL/GenBank/DDBJ databases">
        <title>The complete chloroplast genome sequence of Lithospermum erythrorhizon: insights into the phylogenetic relationship among Boraginaceae species and the maternal lineages of purple gromwells.</title>
        <authorList>
            <person name="Okada T."/>
            <person name="Watanabe K."/>
        </authorList>
    </citation>
    <scope>NUCLEOTIDE SEQUENCE [LARGE SCALE GENOMIC DNA]</scope>
</reference>
<proteinExistence type="predicted"/>
<dbReference type="PROSITE" id="PS50089">
    <property type="entry name" value="ZF_RING_2"/>
    <property type="match status" value="1"/>
</dbReference>
<protein>
    <recommendedName>
        <fullName evidence="2">RING-type E3 ubiquitin transferase</fullName>
        <ecNumber evidence="2">2.3.2.27</ecNumber>
    </recommendedName>
</protein>
<organism evidence="8 9">
    <name type="scientific">Lithospermum erythrorhizon</name>
    <name type="common">Purple gromwell</name>
    <name type="synonym">Lithospermum officinale var. erythrorhizon</name>
    <dbReference type="NCBI Taxonomy" id="34254"/>
    <lineage>
        <taxon>Eukaryota</taxon>
        <taxon>Viridiplantae</taxon>
        <taxon>Streptophyta</taxon>
        <taxon>Embryophyta</taxon>
        <taxon>Tracheophyta</taxon>
        <taxon>Spermatophyta</taxon>
        <taxon>Magnoliopsida</taxon>
        <taxon>eudicotyledons</taxon>
        <taxon>Gunneridae</taxon>
        <taxon>Pentapetalae</taxon>
        <taxon>asterids</taxon>
        <taxon>lamiids</taxon>
        <taxon>Boraginales</taxon>
        <taxon>Boraginaceae</taxon>
        <taxon>Boraginoideae</taxon>
        <taxon>Lithospermeae</taxon>
        <taxon>Lithospermum</taxon>
    </lineage>
</organism>
<dbReference type="Gene3D" id="3.30.40.10">
    <property type="entry name" value="Zinc/RING finger domain, C3HC4 (zinc finger)"/>
    <property type="match status" value="1"/>
</dbReference>
<dbReference type="Pfam" id="PF13639">
    <property type="entry name" value="zf-RING_2"/>
    <property type="match status" value="1"/>
</dbReference>
<dbReference type="CDD" id="cd16454">
    <property type="entry name" value="RING-H2_PA-TM-RING"/>
    <property type="match status" value="1"/>
</dbReference>